<sequence length="54" mass="6369">MPFFSGFSAVCWPMPVSSHIYRQNIVHLRISHFYMPVALTSQLLENAFNRQDRQ</sequence>
<name>A0A0A9ATZ6_ARUDO</name>
<accession>A0A0A9ATZ6</accession>
<reference evidence="1" key="1">
    <citation type="submission" date="2014-09" db="EMBL/GenBank/DDBJ databases">
        <authorList>
            <person name="Magalhaes I.L.F."/>
            <person name="Oliveira U."/>
            <person name="Santos F.R."/>
            <person name="Vidigal T.H.D.A."/>
            <person name="Brescovit A.D."/>
            <person name="Santos A.J."/>
        </authorList>
    </citation>
    <scope>NUCLEOTIDE SEQUENCE</scope>
    <source>
        <tissue evidence="1">Shoot tissue taken approximately 20 cm above the soil surface</tissue>
    </source>
</reference>
<reference evidence="1" key="2">
    <citation type="journal article" date="2015" name="Data Brief">
        <title>Shoot transcriptome of the giant reed, Arundo donax.</title>
        <authorList>
            <person name="Barrero R.A."/>
            <person name="Guerrero F.D."/>
            <person name="Moolhuijzen P."/>
            <person name="Goolsby J.A."/>
            <person name="Tidwell J."/>
            <person name="Bellgard S.E."/>
            <person name="Bellgard M.I."/>
        </authorList>
    </citation>
    <scope>NUCLEOTIDE SEQUENCE</scope>
    <source>
        <tissue evidence="1">Shoot tissue taken approximately 20 cm above the soil surface</tissue>
    </source>
</reference>
<evidence type="ECO:0000313" key="1">
    <source>
        <dbReference type="EMBL" id="JAD54581.1"/>
    </source>
</evidence>
<proteinExistence type="predicted"/>
<dbReference type="EMBL" id="GBRH01243314">
    <property type="protein sequence ID" value="JAD54581.1"/>
    <property type="molecule type" value="Transcribed_RNA"/>
</dbReference>
<dbReference type="AlphaFoldDB" id="A0A0A9ATZ6"/>
<protein>
    <submittedName>
        <fullName evidence="1">Uncharacterized protein</fullName>
    </submittedName>
</protein>
<organism evidence="1">
    <name type="scientific">Arundo donax</name>
    <name type="common">Giant reed</name>
    <name type="synonym">Donax arundinaceus</name>
    <dbReference type="NCBI Taxonomy" id="35708"/>
    <lineage>
        <taxon>Eukaryota</taxon>
        <taxon>Viridiplantae</taxon>
        <taxon>Streptophyta</taxon>
        <taxon>Embryophyta</taxon>
        <taxon>Tracheophyta</taxon>
        <taxon>Spermatophyta</taxon>
        <taxon>Magnoliopsida</taxon>
        <taxon>Liliopsida</taxon>
        <taxon>Poales</taxon>
        <taxon>Poaceae</taxon>
        <taxon>PACMAD clade</taxon>
        <taxon>Arundinoideae</taxon>
        <taxon>Arundineae</taxon>
        <taxon>Arundo</taxon>
    </lineage>
</organism>